<evidence type="ECO:0000313" key="16">
    <source>
        <dbReference type="EMBL" id="KAL0269372.1"/>
    </source>
</evidence>
<dbReference type="CDD" id="cd01648">
    <property type="entry name" value="TERT"/>
    <property type="match status" value="1"/>
</dbReference>
<evidence type="ECO:0000256" key="1">
    <source>
        <dbReference type="ARBA" id="ARBA00008001"/>
    </source>
</evidence>
<evidence type="ECO:0000256" key="12">
    <source>
        <dbReference type="ARBA" id="ARBA00032044"/>
    </source>
</evidence>
<keyword evidence="11 14" id="KW-0539">Nucleus</keyword>
<dbReference type="PANTHER" id="PTHR12066:SF0">
    <property type="entry name" value="TELOMERASE REVERSE TRANSCRIPTASE"/>
    <property type="match status" value="1"/>
</dbReference>
<comment type="catalytic activity">
    <reaction evidence="13 14">
        <text>DNA(n) + a 2'-deoxyribonucleoside 5'-triphosphate = DNA(n+1) + diphosphate</text>
        <dbReference type="Rhea" id="RHEA:22508"/>
        <dbReference type="Rhea" id="RHEA-COMP:17339"/>
        <dbReference type="Rhea" id="RHEA-COMP:17340"/>
        <dbReference type="ChEBI" id="CHEBI:33019"/>
        <dbReference type="ChEBI" id="CHEBI:61560"/>
        <dbReference type="ChEBI" id="CHEBI:173112"/>
        <dbReference type="EC" id="2.7.7.49"/>
    </reaction>
</comment>
<reference evidence="16" key="1">
    <citation type="journal article" date="2024" name="Gigascience">
        <title>Chromosome-level genome of the poultry shaft louse Menopon gallinae provides insight into the host-switching and adaptive evolution of parasitic lice.</title>
        <authorList>
            <person name="Xu Y."/>
            <person name="Ma L."/>
            <person name="Liu S."/>
            <person name="Liang Y."/>
            <person name="Liu Q."/>
            <person name="He Z."/>
            <person name="Tian L."/>
            <person name="Duan Y."/>
            <person name="Cai W."/>
            <person name="Li H."/>
            <person name="Song F."/>
        </authorList>
    </citation>
    <scope>NUCLEOTIDE SEQUENCE</scope>
    <source>
        <strain evidence="16">Cailab_2023a</strain>
    </source>
</reference>
<dbReference type="SMART" id="SM00975">
    <property type="entry name" value="Telomerase_RBD"/>
    <property type="match status" value="1"/>
</dbReference>
<dbReference type="Gene3D" id="3.30.70.2630">
    <property type="match status" value="1"/>
</dbReference>
<dbReference type="PROSITE" id="PS50878">
    <property type="entry name" value="RT_POL"/>
    <property type="match status" value="1"/>
</dbReference>
<evidence type="ECO:0000256" key="8">
    <source>
        <dbReference type="ARBA" id="ARBA00022842"/>
    </source>
</evidence>
<comment type="subcellular location">
    <subcellularLocation>
        <location evidence="14">Nucleus</location>
    </subcellularLocation>
    <subcellularLocation>
        <location evidence="14">Chromosome</location>
        <location evidence="14">Telomere</location>
    </subcellularLocation>
</comment>
<evidence type="ECO:0000256" key="11">
    <source>
        <dbReference type="ARBA" id="ARBA00023242"/>
    </source>
</evidence>
<keyword evidence="6 14" id="KW-0548">Nucleotidyltransferase</keyword>
<dbReference type="GO" id="GO:0042162">
    <property type="term" value="F:telomeric DNA binding"/>
    <property type="evidence" value="ECO:0007669"/>
    <property type="project" value="TreeGrafter"/>
</dbReference>
<evidence type="ECO:0000256" key="13">
    <source>
        <dbReference type="ARBA" id="ARBA00048173"/>
    </source>
</evidence>
<feature type="domain" description="Reverse transcriptase" evidence="15">
    <location>
        <begin position="468"/>
        <end position="787"/>
    </location>
</feature>
<dbReference type="Gene3D" id="1.10.132.70">
    <property type="match status" value="1"/>
</dbReference>
<keyword evidence="8 14" id="KW-0460">Magnesium</keyword>
<gene>
    <name evidence="16" type="ORF">PYX00_007129</name>
</gene>
<dbReference type="AlphaFoldDB" id="A0AAW2HHV4"/>
<name>A0AAW2HHV4_9NEOP</name>
<comment type="function">
    <text evidence="14">Telomerase is a ribonucleoprotein enzyme essential for the replication of chromosome termini in most eukaryotes. It elongates telomeres. It is a reverse transcriptase that adds simple sequence repeats to chromosome ends by copying a template sequence within the RNA component of the enzyme.</text>
</comment>
<evidence type="ECO:0000256" key="4">
    <source>
        <dbReference type="ARBA" id="ARBA00022454"/>
    </source>
</evidence>
<protein>
    <recommendedName>
        <fullName evidence="3 14">Telomerase reverse transcriptase</fullName>
        <ecNumber evidence="2 14">2.7.7.49</ecNumber>
    </recommendedName>
    <alternativeName>
        <fullName evidence="12 14">Telomerase catalytic subunit</fullName>
    </alternativeName>
</protein>
<dbReference type="InterPro" id="IPR021891">
    <property type="entry name" value="Telomerase_RBD"/>
</dbReference>
<organism evidence="16">
    <name type="scientific">Menopon gallinae</name>
    <name type="common">poultry shaft louse</name>
    <dbReference type="NCBI Taxonomy" id="328185"/>
    <lineage>
        <taxon>Eukaryota</taxon>
        <taxon>Metazoa</taxon>
        <taxon>Ecdysozoa</taxon>
        <taxon>Arthropoda</taxon>
        <taxon>Hexapoda</taxon>
        <taxon>Insecta</taxon>
        <taxon>Pterygota</taxon>
        <taxon>Neoptera</taxon>
        <taxon>Paraneoptera</taxon>
        <taxon>Psocodea</taxon>
        <taxon>Troctomorpha</taxon>
        <taxon>Phthiraptera</taxon>
        <taxon>Amblycera</taxon>
        <taxon>Menoponidae</taxon>
        <taxon>Menopon</taxon>
    </lineage>
</organism>
<dbReference type="GO" id="GO:0000333">
    <property type="term" value="C:telomerase catalytic core complex"/>
    <property type="evidence" value="ECO:0007669"/>
    <property type="project" value="TreeGrafter"/>
</dbReference>
<dbReference type="GO" id="GO:0046872">
    <property type="term" value="F:metal ion binding"/>
    <property type="evidence" value="ECO:0007669"/>
    <property type="project" value="UniProtKB-KW"/>
</dbReference>
<evidence type="ECO:0000259" key="15">
    <source>
        <dbReference type="PROSITE" id="PS50878"/>
    </source>
</evidence>
<dbReference type="GO" id="GO:0070034">
    <property type="term" value="F:telomerase RNA binding"/>
    <property type="evidence" value="ECO:0007669"/>
    <property type="project" value="TreeGrafter"/>
</dbReference>
<evidence type="ECO:0000256" key="7">
    <source>
        <dbReference type="ARBA" id="ARBA00022723"/>
    </source>
</evidence>
<dbReference type="Pfam" id="PF12009">
    <property type="entry name" value="Telomerase_RBD"/>
    <property type="match status" value="1"/>
</dbReference>
<sequence length="888" mass="103317">MASILKAFGYGPVESLEEFLSSFQCKTDVVDADPDLENIWVCHKKQMNIDKLKTALSNLNHIHSSLHINDNVFIRTEQNQFKPAIILRKLFKNIKCCLAYYIVNECLLLYNWNINSFELIIENHDFISLLLENIGKSWESLKEMQKKSFEDQKSAETGENNCCIFPGEKYEYRHRRRKKYENTLRNLLEEKKKQASEDSIEGSFNRETFNKGRILYDIKQRRWPKSHALSCGSVNSVLTSIMRVKRNGVKSIENQLLENSNCLKGIFRAILERHKTIVHNDGYGRILKCHLKGFRWAKGSLESISVGAVSSYIIDILRRVIPIEFFGGNRLKKKFMSEVSKIISGSKYEGFIFETLIQMFLEIKDELSWLREIQEFVDARTIILKILIWLILDYVLLIIRNNFYVTDVGSFGYQLYYYRKGDMERAVAQWVNSRLRKKTISLVEGDLEHWDNAERKWIETGRIENAPRICMPKSTEWIFPVSRIRFLPKSIESDELRVITNFKLKKIFTRRRQVKKYKLCQSFFKRIVNRLKMLKKVKGLLQFLVENYGTGITPMPDNPKLKKAWKKAFLLKQLHGKLYFVKADINDAFGSIVPSLLGAIIEEKLKVKSNQVMHLRKIVECRMKYGKIQCRVRESFSDRPKENCLLISRSYLVGKKRKLPSYKSKYLKKILDQIIQNQYMSINGKIYRLTTGVTQGSAGALSALLCEIYCSEMDRLYFTEFMTCSECILLRGVDDYLLITSSPEKAGKFYDIVYNGVKDFNVTFNRSKLKSNINEDISSFRYLGLIFDVKDMTVRPDYSKYGGKDLLSTMKLPYWKDPLSSLGMSSLKLLAITVGNSYTSSAVCREIVFAACHLGKRAEFWLFPGIYSGIRIRMYSISETHWRGAPAK</sequence>
<keyword evidence="5 14" id="KW-0808">Transferase</keyword>
<dbReference type="InterPro" id="IPR003545">
    <property type="entry name" value="Telomerase_RT"/>
</dbReference>
<keyword evidence="10 14" id="KW-0695">RNA-directed DNA polymerase</keyword>
<evidence type="ECO:0000256" key="5">
    <source>
        <dbReference type="ARBA" id="ARBA00022679"/>
    </source>
</evidence>
<dbReference type="PANTHER" id="PTHR12066">
    <property type="entry name" value="TELOMERASE REVERSE TRANSCRIPTASE"/>
    <property type="match status" value="1"/>
</dbReference>
<proteinExistence type="inferred from homology"/>
<keyword evidence="4 14" id="KW-0158">Chromosome</keyword>
<dbReference type="SUPFAM" id="SSF56672">
    <property type="entry name" value="DNA/RNA polymerases"/>
    <property type="match status" value="1"/>
</dbReference>
<dbReference type="GO" id="GO:0003720">
    <property type="term" value="F:telomerase activity"/>
    <property type="evidence" value="ECO:0007669"/>
    <property type="project" value="InterPro"/>
</dbReference>
<evidence type="ECO:0000256" key="2">
    <source>
        <dbReference type="ARBA" id="ARBA00012493"/>
    </source>
</evidence>
<keyword evidence="7 14" id="KW-0479">Metal-binding</keyword>
<comment type="caution">
    <text evidence="16">The sequence shown here is derived from an EMBL/GenBank/DDBJ whole genome shotgun (WGS) entry which is preliminary data.</text>
</comment>
<evidence type="ECO:0000256" key="6">
    <source>
        <dbReference type="ARBA" id="ARBA00022695"/>
    </source>
</evidence>
<keyword evidence="9 14" id="KW-0779">Telomere</keyword>
<dbReference type="EMBL" id="JARGDH010000004">
    <property type="protein sequence ID" value="KAL0269372.1"/>
    <property type="molecule type" value="Genomic_DNA"/>
</dbReference>
<dbReference type="GO" id="GO:0000781">
    <property type="term" value="C:chromosome, telomeric region"/>
    <property type="evidence" value="ECO:0007669"/>
    <property type="project" value="UniProtKB-SubCell"/>
</dbReference>
<comment type="similarity">
    <text evidence="1 14">Belongs to the reverse transcriptase family. Telomerase subfamily.</text>
</comment>
<evidence type="ECO:0000256" key="3">
    <source>
        <dbReference type="ARBA" id="ARBA00016182"/>
    </source>
</evidence>
<evidence type="ECO:0000256" key="10">
    <source>
        <dbReference type="ARBA" id="ARBA00022918"/>
    </source>
</evidence>
<evidence type="ECO:0000256" key="9">
    <source>
        <dbReference type="ARBA" id="ARBA00022895"/>
    </source>
</evidence>
<dbReference type="InterPro" id="IPR043502">
    <property type="entry name" value="DNA/RNA_pol_sf"/>
</dbReference>
<accession>A0AAW2HHV4</accession>
<evidence type="ECO:0000256" key="14">
    <source>
        <dbReference type="RuleBase" id="RU365061"/>
    </source>
</evidence>
<dbReference type="EC" id="2.7.7.49" evidence="2 14"/>
<dbReference type="GO" id="GO:0007004">
    <property type="term" value="P:telomere maintenance via telomerase"/>
    <property type="evidence" value="ECO:0007669"/>
    <property type="project" value="TreeGrafter"/>
</dbReference>
<dbReference type="InterPro" id="IPR000477">
    <property type="entry name" value="RT_dom"/>
</dbReference>